<comment type="catalytic activity">
    <reaction evidence="5">
        <text>L-arginyl-[protein] + S-adenosyl-L-methionine = N(omega)-methyl-L-arginyl-[protein] + S-adenosyl-L-homocysteine + H(+)</text>
        <dbReference type="Rhea" id="RHEA:48100"/>
        <dbReference type="Rhea" id="RHEA-COMP:10532"/>
        <dbReference type="Rhea" id="RHEA-COMP:11990"/>
        <dbReference type="ChEBI" id="CHEBI:15378"/>
        <dbReference type="ChEBI" id="CHEBI:29965"/>
        <dbReference type="ChEBI" id="CHEBI:57856"/>
        <dbReference type="ChEBI" id="CHEBI:59789"/>
        <dbReference type="ChEBI" id="CHEBI:65280"/>
    </reaction>
    <physiologicalReaction direction="left-to-right" evidence="5">
        <dbReference type="Rhea" id="RHEA:48101"/>
    </physiologicalReaction>
</comment>
<dbReference type="Pfam" id="PF22528">
    <property type="entry name" value="PRMT_C"/>
    <property type="match status" value="1"/>
</dbReference>
<dbReference type="InParanoid" id="A0A6L2P910"/>
<dbReference type="GO" id="GO:0042054">
    <property type="term" value="F:histone methyltransferase activity"/>
    <property type="evidence" value="ECO:0007669"/>
    <property type="project" value="TreeGrafter"/>
</dbReference>
<keyword evidence="2 6" id="KW-0489">Methyltransferase</keyword>
<dbReference type="GO" id="GO:0035242">
    <property type="term" value="F:protein-arginine omega-N asymmetric methyltransferase activity"/>
    <property type="evidence" value="ECO:0007669"/>
    <property type="project" value="UniProtKB-EC"/>
</dbReference>
<dbReference type="Pfam" id="PF06325">
    <property type="entry name" value="PrmA"/>
    <property type="match status" value="1"/>
</dbReference>
<sequence length="372" mass="41519">MMLQSVSCCNASNAWYVQVHKLMLQDTARIQAYKNAIFSCVEYFKDKVVMDVGAGTGILSLFCAQAGARIVYAVEASALANIIPKVAKENNFSDVIKVFKQRVEDVVLPEHDKVDVIVSEWMGFYLLHEGMLDSVLYARDAHMKAGGKMFPEVAELWCAPCSLPDMYDFWDNVEGFHMQSVGEAWRLQKSQQPQIVDITGSDLVADPVSICVLNLNSISSKDLDSVSGKFVLPTNRDGKYQGICLWFSCVFPCLDGGSHGTVLSTAPTESPTHWKQTVVMLPHEFVVEEGMPVAWELRLHRSAVGCRQYNIEFTELDPEAVKHPVPCRCYMTKCVVIRTYLEQKEDLSEEGEDNENEDQSDDSCGNSDLASV</sequence>
<dbReference type="PROSITE" id="PS51678">
    <property type="entry name" value="SAM_MT_PRMT"/>
    <property type="match status" value="1"/>
</dbReference>
<accession>A0A6L2P910</accession>
<dbReference type="Gene3D" id="3.40.50.150">
    <property type="entry name" value="Vaccinia Virus protein VP39"/>
    <property type="match status" value="1"/>
</dbReference>
<keyword evidence="3 6" id="KW-0808">Transferase</keyword>
<evidence type="ECO:0000256" key="4">
    <source>
        <dbReference type="ARBA" id="ARBA00022691"/>
    </source>
</evidence>
<feature type="region of interest" description="Disordered" evidence="7">
    <location>
        <begin position="345"/>
        <end position="372"/>
    </location>
</feature>
<dbReference type="GO" id="GO:0032259">
    <property type="term" value="P:methylation"/>
    <property type="evidence" value="ECO:0007669"/>
    <property type="project" value="UniProtKB-KW"/>
</dbReference>
<dbReference type="PANTHER" id="PTHR11006:SF122">
    <property type="entry name" value="ARGININE METHYLTRANSFERASE 8"/>
    <property type="match status" value="1"/>
</dbReference>
<dbReference type="Proteomes" id="UP000502823">
    <property type="component" value="Unassembled WGS sequence"/>
</dbReference>
<proteinExistence type="predicted"/>
<evidence type="ECO:0000256" key="7">
    <source>
        <dbReference type="SAM" id="MobiDB-lite"/>
    </source>
</evidence>
<dbReference type="InterPro" id="IPR029063">
    <property type="entry name" value="SAM-dependent_MTases_sf"/>
</dbReference>
<dbReference type="Gene3D" id="2.70.160.11">
    <property type="entry name" value="Hnrnp arginine n-methyltransferase1"/>
    <property type="match status" value="1"/>
</dbReference>
<reference evidence="10" key="1">
    <citation type="submission" date="2020-01" db="EMBL/GenBank/DDBJ databases">
        <title>Draft genome sequence of the Termite Coptotermes fromosanus.</title>
        <authorList>
            <person name="Itakura S."/>
            <person name="Yosikawa Y."/>
            <person name="Umezawa K."/>
        </authorList>
    </citation>
    <scope>NUCLEOTIDE SEQUENCE [LARGE SCALE GENOMIC DNA]</scope>
</reference>
<dbReference type="EC" id="2.1.1.319" evidence="1"/>
<evidence type="ECO:0000313" key="10">
    <source>
        <dbReference type="Proteomes" id="UP000502823"/>
    </source>
</evidence>
<dbReference type="SUPFAM" id="SSF53335">
    <property type="entry name" value="S-adenosyl-L-methionine-dependent methyltransferases"/>
    <property type="match status" value="1"/>
</dbReference>
<evidence type="ECO:0000313" key="9">
    <source>
        <dbReference type="EMBL" id="GFG28806.1"/>
    </source>
</evidence>
<evidence type="ECO:0000256" key="6">
    <source>
        <dbReference type="PROSITE-ProRule" id="PRU01015"/>
    </source>
</evidence>
<evidence type="ECO:0000256" key="1">
    <source>
        <dbReference type="ARBA" id="ARBA00011925"/>
    </source>
</evidence>
<evidence type="ECO:0000256" key="3">
    <source>
        <dbReference type="ARBA" id="ARBA00022679"/>
    </source>
</evidence>
<dbReference type="InterPro" id="IPR025799">
    <property type="entry name" value="Arg_MeTrfase"/>
</dbReference>
<dbReference type="EMBL" id="BLKM01009919">
    <property type="protein sequence ID" value="GFG28806.1"/>
    <property type="molecule type" value="Genomic_DNA"/>
</dbReference>
<dbReference type="FunFam" id="3.40.50.150:FF:000003">
    <property type="entry name" value="Blast:Protein arginine N-methyltransferase 1"/>
    <property type="match status" value="1"/>
</dbReference>
<evidence type="ECO:0000256" key="2">
    <source>
        <dbReference type="ARBA" id="ARBA00022603"/>
    </source>
</evidence>
<feature type="domain" description="Protein arginine N-methyltransferase" evidence="8">
    <location>
        <begin position="154"/>
        <end position="312"/>
    </location>
</feature>
<keyword evidence="4 6" id="KW-0949">S-adenosyl-L-methionine</keyword>
<dbReference type="OrthoDB" id="7848332at2759"/>
<feature type="compositionally biased region" description="Acidic residues" evidence="7">
    <location>
        <begin position="347"/>
        <end position="361"/>
    </location>
</feature>
<keyword evidence="10" id="KW-1185">Reference proteome</keyword>
<dbReference type="PANTHER" id="PTHR11006">
    <property type="entry name" value="PROTEIN ARGININE N-METHYLTRANSFERASE"/>
    <property type="match status" value="1"/>
</dbReference>
<evidence type="ECO:0000259" key="8">
    <source>
        <dbReference type="Pfam" id="PF22528"/>
    </source>
</evidence>
<dbReference type="CDD" id="cd02440">
    <property type="entry name" value="AdoMet_MTases"/>
    <property type="match status" value="1"/>
</dbReference>
<comment type="caution">
    <text evidence="9">The sequence shown here is derived from an EMBL/GenBank/DDBJ whole genome shotgun (WGS) entry which is preliminary data.</text>
</comment>
<evidence type="ECO:0000256" key="5">
    <source>
        <dbReference type="ARBA" id="ARBA00049303"/>
    </source>
</evidence>
<dbReference type="FunCoup" id="A0A6L2P910">
    <property type="interactions" value="306"/>
</dbReference>
<dbReference type="InterPro" id="IPR055135">
    <property type="entry name" value="PRMT_dom"/>
</dbReference>
<dbReference type="GO" id="GO:0035241">
    <property type="term" value="F:protein-arginine omega-N monomethyltransferase activity"/>
    <property type="evidence" value="ECO:0007669"/>
    <property type="project" value="TreeGrafter"/>
</dbReference>
<protein>
    <recommendedName>
        <fullName evidence="1">type I protein arginine methyltransferase</fullName>
        <ecNumber evidence="1">2.1.1.319</ecNumber>
    </recommendedName>
</protein>
<organism evidence="9 10">
    <name type="scientific">Coptotermes formosanus</name>
    <name type="common">Formosan subterranean termite</name>
    <dbReference type="NCBI Taxonomy" id="36987"/>
    <lineage>
        <taxon>Eukaryota</taxon>
        <taxon>Metazoa</taxon>
        <taxon>Ecdysozoa</taxon>
        <taxon>Arthropoda</taxon>
        <taxon>Hexapoda</taxon>
        <taxon>Insecta</taxon>
        <taxon>Pterygota</taxon>
        <taxon>Neoptera</taxon>
        <taxon>Polyneoptera</taxon>
        <taxon>Dictyoptera</taxon>
        <taxon>Blattodea</taxon>
        <taxon>Blattoidea</taxon>
        <taxon>Termitoidae</taxon>
        <taxon>Rhinotermitidae</taxon>
        <taxon>Coptotermes</taxon>
    </lineage>
</organism>
<dbReference type="GO" id="GO:0005634">
    <property type="term" value="C:nucleus"/>
    <property type="evidence" value="ECO:0007669"/>
    <property type="project" value="TreeGrafter"/>
</dbReference>
<dbReference type="AlphaFoldDB" id="A0A6L2P910"/>
<name>A0A6L2P910_COPFO</name>
<gene>
    <name evidence="9" type="ORF">Cfor_03031</name>
</gene>